<protein>
    <submittedName>
        <fullName evidence="2">Ribosomal protein S18-alanine N-acetyltransferase</fullName>
        <ecNumber evidence="2">2.3.1.266</ecNumber>
    </submittedName>
</protein>
<dbReference type="EMBL" id="CP121196">
    <property type="protein sequence ID" value="XBH19858.1"/>
    <property type="molecule type" value="Genomic_DNA"/>
</dbReference>
<keyword evidence="2" id="KW-0012">Acyltransferase</keyword>
<feature type="domain" description="N-acetyltransferase" evidence="1">
    <location>
        <begin position="7"/>
        <end position="156"/>
    </location>
</feature>
<dbReference type="InterPro" id="IPR016181">
    <property type="entry name" value="Acyl_CoA_acyltransferase"/>
</dbReference>
<dbReference type="GO" id="GO:0008999">
    <property type="term" value="F:protein-N-terminal-alanine acetyltransferase activity"/>
    <property type="evidence" value="ECO:0007669"/>
    <property type="project" value="UniProtKB-EC"/>
</dbReference>
<dbReference type="PANTHER" id="PTHR43617:SF20">
    <property type="entry name" value="N-ALPHA-ACETYLTRANSFERASE RIMI"/>
    <property type="match status" value="1"/>
</dbReference>
<dbReference type="InterPro" id="IPR050276">
    <property type="entry name" value="MshD_Acetyltransferase"/>
</dbReference>
<dbReference type="AlphaFoldDB" id="A0AAU7DS86"/>
<dbReference type="InterPro" id="IPR006464">
    <property type="entry name" value="AcTrfase_RimI/Ard1"/>
</dbReference>
<gene>
    <name evidence="2" type="primary">rimI</name>
    <name evidence="2" type="ORF">P8935_11190</name>
</gene>
<keyword evidence="2" id="KW-0808">Transferase</keyword>
<dbReference type="EC" id="2.3.1.266" evidence="2"/>
<dbReference type="SUPFAM" id="SSF55729">
    <property type="entry name" value="Acyl-CoA N-acyltransferases (Nat)"/>
    <property type="match status" value="1"/>
</dbReference>
<dbReference type="GO" id="GO:0005840">
    <property type="term" value="C:ribosome"/>
    <property type="evidence" value="ECO:0007669"/>
    <property type="project" value="UniProtKB-KW"/>
</dbReference>
<accession>A0AAU7DS86</accession>
<evidence type="ECO:0000259" key="1">
    <source>
        <dbReference type="PROSITE" id="PS51186"/>
    </source>
</evidence>
<dbReference type="Gene3D" id="3.40.630.30">
    <property type="match status" value="1"/>
</dbReference>
<dbReference type="InterPro" id="IPR000182">
    <property type="entry name" value="GNAT_dom"/>
</dbReference>
<dbReference type="PROSITE" id="PS51186">
    <property type="entry name" value="GNAT"/>
    <property type="match status" value="1"/>
</dbReference>
<name>A0AAU7DS86_9BACT</name>
<organism evidence="2">
    <name type="scientific">Telmatobacter sp. DSM 110680</name>
    <dbReference type="NCBI Taxonomy" id="3036704"/>
    <lineage>
        <taxon>Bacteria</taxon>
        <taxon>Pseudomonadati</taxon>
        <taxon>Acidobacteriota</taxon>
        <taxon>Terriglobia</taxon>
        <taxon>Terriglobales</taxon>
        <taxon>Acidobacteriaceae</taxon>
        <taxon>Telmatobacter</taxon>
    </lineage>
</organism>
<proteinExistence type="predicted"/>
<dbReference type="NCBIfam" id="TIGR01575">
    <property type="entry name" value="rimI"/>
    <property type="match status" value="1"/>
</dbReference>
<dbReference type="Pfam" id="PF00583">
    <property type="entry name" value="Acetyltransf_1"/>
    <property type="match status" value="1"/>
</dbReference>
<dbReference type="PANTHER" id="PTHR43617">
    <property type="entry name" value="L-AMINO ACID N-ACETYLTRANSFERASE"/>
    <property type="match status" value="1"/>
</dbReference>
<dbReference type="CDD" id="cd04301">
    <property type="entry name" value="NAT_SF"/>
    <property type="match status" value="1"/>
</dbReference>
<dbReference type="RefSeq" id="WP_348265080.1">
    <property type="nucleotide sequence ID" value="NZ_CP121196.1"/>
</dbReference>
<keyword evidence="2" id="KW-0687">Ribonucleoprotein</keyword>
<sequence length="171" mass="18651">MSGKSSILIRTMSASDIDRVVEIASGLDHAPQWPRRVYEAALSESSPRRIILVAEDAGTGAAVGFAVAVMVPSEAELESIGVMAGYQRQGVGRRLFEAVSAELSRVQIRGLVLEVRDSNKAARGFYGSFGFIEVGRRPGYYADPVEDAILMRLDVEGRPDAEKRAHRKVEM</sequence>
<keyword evidence="2" id="KW-0689">Ribosomal protein</keyword>
<reference evidence="2" key="1">
    <citation type="submission" date="2023-03" db="EMBL/GenBank/DDBJ databases">
        <title>Edaphobacter sp.</title>
        <authorList>
            <person name="Huber K.J."/>
            <person name="Papendorf J."/>
            <person name="Pilke C."/>
            <person name="Bunk B."/>
            <person name="Sproeer C."/>
            <person name="Pester M."/>
        </authorList>
    </citation>
    <scope>NUCLEOTIDE SEQUENCE</scope>
    <source>
        <strain evidence="2">DSM 110680</strain>
    </source>
</reference>
<evidence type="ECO:0000313" key="2">
    <source>
        <dbReference type="EMBL" id="XBH19858.1"/>
    </source>
</evidence>